<proteinExistence type="predicted"/>
<protein>
    <submittedName>
        <fullName evidence="1">Uncharacterized protein</fullName>
    </submittedName>
</protein>
<dbReference type="EMBL" id="MSDO01000012">
    <property type="protein sequence ID" value="OLO04272.1"/>
    <property type="molecule type" value="Genomic_DNA"/>
</dbReference>
<keyword evidence="2" id="KW-1185">Reference proteome</keyword>
<accession>A0A1Q8SSB4</accession>
<sequence length="210" mass="23869">MKTTDALAESLGVPESLIARLKATDRVVLVASNPNITRRHIRQAQITPRSLVFSFNKCRQLHKLPFDTSHYLVHRYGVRDKHYFGYPHKLRVRLFERFARDTTTLLLDGEAEPADGKHVYGIPMLGKLSLLENYPFDTLPERGGASTGFYMIALLAELKTALGLDFSMALIGFTDGGGGRQWYGHAWEFERQMTARLNPEMIEVFPKKQT</sequence>
<dbReference type="Proteomes" id="UP000186878">
    <property type="component" value="Unassembled WGS sequence"/>
</dbReference>
<organism evidence="1 2">
    <name type="scientific">Salinicola socius</name>
    <dbReference type="NCBI Taxonomy" id="404433"/>
    <lineage>
        <taxon>Bacteria</taxon>
        <taxon>Pseudomonadati</taxon>
        <taxon>Pseudomonadota</taxon>
        <taxon>Gammaproteobacteria</taxon>
        <taxon>Oceanospirillales</taxon>
        <taxon>Halomonadaceae</taxon>
        <taxon>Salinicola</taxon>
    </lineage>
</organism>
<name>A0A1Q8SSB4_9GAMM</name>
<reference evidence="1 2" key="1">
    <citation type="submission" date="2016-12" db="EMBL/GenBank/DDBJ databases">
        <title>Draft genome sequences of strains Salinicola socius SMB35, Salinicola sp. MH3R3-1 and Chromohalobacter sp. SMB17 from the Verkhnekamsk potash mining region of Russia.</title>
        <authorList>
            <person name="Mavrodi D.V."/>
            <person name="Olsson B.E."/>
            <person name="Korsakova E.S."/>
            <person name="Pyankova A."/>
            <person name="Mavrodi O.V."/>
            <person name="Plotnikova E.G."/>
        </authorList>
    </citation>
    <scope>NUCLEOTIDE SEQUENCE [LARGE SCALE GENOMIC DNA]</scope>
    <source>
        <strain evidence="1 2">SMB35</strain>
    </source>
</reference>
<evidence type="ECO:0000313" key="2">
    <source>
        <dbReference type="Proteomes" id="UP000186878"/>
    </source>
</evidence>
<dbReference type="STRING" id="404433.BTW07_10315"/>
<comment type="caution">
    <text evidence="1">The sequence shown here is derived from an EMBL/GenBank/DDBJ whole genome shotgun (WGS) entry which is preliminary data.</text>
</comment>
<dbReference type="RefSeq" id="WP_075570093.1">
    <property type="nucleotide sequence ID" value="NZ_MSDO01000012.1"/>
</dbReference>
<dbReference type="OrthoDB" id="6908151at2"/>
<evidence type="ECO:0000313" key="1">
    <source>
        <dbReference type="EMBL" id="OLO04272.1"/>
    </source>
</evidence>
<dbReference type="AlphaFoldDB" id="A0A1Q8SSB4"/>
<gene>
    <name evidence="1" type="ORF">BTW07_10315</name>
</gene>